<proteinExistence type="predicted"/>
<protein>
    <recommendedName>
        <fullName evidence="3">Myb-like domain-containing protein</fullName>
    </recommendedName>
</protein>
<evidence type="ECO:0008006" key="3">
    <source>
        <dbReference type="Google" id="ProtNLM"/>
    </source>
</evidence>
<dbReference type="GeneID" id="90040291"/>
<dbReference type="EMBL" id="JBBJBU010000006">
    <property type="protein sequence ID" value="KAK7205044.1"/>
    <property type="molecule type" value="Genomic_DNA"/>
</dbReference>
<comment type="caution">
    <text evidence="1">The sequence shown here is derived from an EMBL/GenBank/DDBJ whole genome shotgun (WGS) entry which is preliminary data.</text>
</comment>
<organism evidence="1 2">
    <name type="scientific">Myxozyma melibiosi</name>
    <dbReference type="NCBI Taxonomy" id="54550"/>
    <lineage>
        <taxon>Eukaryota</taxon>
        <taxon>Fungi</taxon>
        <taxon>Dikarya</taxon>
        <taxon>Ascomycota</taxon>
        <taxon>Saccharomycotina</taxon>
        <taxon>Lipomycetes</taxon>
        <taxon>Lipomycetales</taxon>
        <taxon>Lipomycetaceae</taxon>
        <taxon>Myxozyma</taxon>
    </lineage>
</organism>
<dbReference type="Proteomes" id="UP001498771">
    <property type="component" value="Unassembled WGS sequence"/>
</dbReference>
<dbReference type="RefSeq" id="XP_064768077.1">
    <property type="nucleotide sequence ID" value="XM_064914779.1"/>
</dbReference>
<name>A0ABR1F5C8_9ASCO</name>
<accession>A0ABR1F5C8</accession>
<evidence type="ECO:0000313" key="2">
    <source>
        <dbReference type="Proteomes" id="UP001498771"/>
    </source>
</evidence>
<evidence type="ECO:0000313" key="1">
    <source>
        <dbReference type="EMBL" id="KAK7205044.1"/>
    </source>
</evidence>
<keyword evidence="2" id="KW-1185">Reference proteome</keyword>
<reference evidence="1 2" key="1">
    <citation type="submission" date="2024-03" db="EMBL/GenBank/DDBJ databases">
        <title>Genome-scale model development and genomic sequencing of the oleaginous clade Lipomyces.</title>
        <authorList>
            <consortium name="Lawrence Berkeley National Laboratory"/>
            <person name="Czajka J.J."/>
            <person name="Han Y."/>
            <person name="Kim J."/>
            <person name="Mondo S.J."/>
            <person name="Hofstad B.A."/>
            <person name="Robles A."/>
            <person name="Haridas S."/>
            <person name="Riley R."/>
            <person name="LaButti K."/>
            <person name="Pangilinan J."/>
            <person name="Andreopoulos W."/>
            <person name="Lipzen A."/>
            <person name="Yan J."/>
            <person name="Wang M."/>
            <person name="Ng V."/>
            <person name="Grigoriev I.V."/>
            <person name="Spatafora J.W."/>
            <person name="Magnuson J.K."/>
            <person name="Baker S.E."/>
            <person name="Pomraning K.R."/>
        </authorList>
    </citation>
    <scope>NUCLEOTIDE SEQUENCE [LARGE SCALE GENOMIC DNA]</scope>
    <source>
        <strain evidence="1 2">Phaff 52-87</strain>
    </source>
</reference>
<gene>
    <name evidence="1" type="ORF">BZA70DRAFT_304729</name>
</gene>
<sequence>MSKLGKCRHITRCISSPRPVNPPIKTTKEPIIAASIWSESTRTRTRTRTCASQGKMFRIQTLNGVTINESENANISLPQRRGSAFEAAERDRIMARERMRRLRQKRKEEGNANRSYEALLLSSLKKISPTNAALLTATPKRTPSARSGGKTTSTWKTYFTADEVAKLLELGDKGWEWGRIALLLDGLKSAEEVRRKYEEIRGYSRI</sequence>